<organism evidence="1 2">
    <name type="scientific">Plutella xylostella</name>
    <name type="common">Diamondback moth</name>
    <name type="synonym">Plutella maculipennis</name>
    <dbReference type="NCBI Taxonomy" id="51655"/>
    <lineage>
        <taxon>Eukaryota</taxon>
        <taxon>Metazoa</taxon>
        <taxon>Ecdysozoa</taxon>
        <taxon>Arthropoda</taxon>
        <taxon>Hexapoda</taxon>
        <taxon>Insecta</taxon>
        <taxon>Pterygota</taxon>
        <taxon>Neoptera</taxon>
        <taxon>Endopterygota</taxon>
        <taxon>Lepidoptera</taxon>
        <taxon>Glossata</taxon>
        <taxon>Ditrysia</taxon>
        <taxon>Yponomeutoidea</taxon>
        <taxon>Plutellidae</taxon>
        <taxon>Plutella</taxon>
    </lineage>
</organism>
<name>A0ABQ7Q6D2_PLUXY</name>
<sequence length="169" mass="19081">MSKPVLRQGLGFNYDPSSLYYEKVYIDLGETFDRPVTLYLVNDIDGIPEWSNTMLTKLIPTGQGERYTIFRSEKSGRVDPNDTENCSGLAKWIDGNLSGKKKGLAVVMGQDHWCPILRDGLTEIVLAKVIKEKRLTPAGQTVDHYVVEWARWGSGKFGEVPTEYMSVFQ</sequence>
<gene>
    <name evidence="1" type="ORF">JYU34_015062</name>
</gene>
<evidence type="ECO:0000313" key="2">
    <source>
        <dbReference type="Proteomes" id="UP000823941"/>
    </source>
</evidence>
<proteinExistence type="predicted"/>
<keyword evidence="2" id="KW-1185">Reference proteome</keyword>
<accession>A0ABQ7Q6D2</accession>
<reference evidence="1 2" key="1">
    <citation type="submission" date="2021-06" db="EMBL/GenBank/DDBJ databases">
        <title>A haploid diamondback moth (Plutella xylostella L.) genome assembly resolves 31 chromosomes and identifies a diamide resistance mutation.</title>
        <authorList>
            <person name="Ward C.M."/>
            <person name="Perry K.D."/>
            <person name="Baker G."/>
            <person name="Powis K."/>
            <person name="Heckel D.G."/>
            <person name="Baxter S.W."/>
        </authorList>
    </citation>
    <scope>NUCLEOTIDE SEQUENCE [LARGE SCALE GENOMIC DNA]</scope>
    <source>
        <strain evidence="1 2">LV</strain>
        <tissue evidence="1">Single pupa</tissue>
    </source>
</reference>
<dbReference type="EMBL" id="JAHIBW010000020">
    <property type="protein sequence ID" value="KAG7300736.1"/>
    <property type="molecule type" value="Genomic_DNA"/>
</dbReference>
<comment type="caution">
    <text evidence="1">The sequence shown here is derived from an EMBL/GenBank/DDBJ whole genome shotgun (WGS) entry which is preliminary data.</text>
</comment>
<dbReference type="Proteomes" id="UP000823941">
    <property type="component" value="Chromosome 20"/>
</dbReference>
<protein>
    <submittedName>
        <fullName evidence="1">Uncharacterized protein</fullName>
    </submittedName>
</protein>
<evidence type="ECO:0000313" key="1">
    <source>
        <dbReference type="EMBL" id="KAG7300736.1"/>
    </source>
</evidence>